<sequence>MPPSMMTVYNSFSMDLDRSVRDTNDCVVAWTFMPKTPVSGNVLWIGRSAMTKKRASSSTSQSKALVGRSAGHGTTHRGSQAGANQTWAQADPQLEVVNGG</sequence>
<protein>
    <submittedName>
        <fullName evidence="2">Uncharacterized protein</fullName>
    </submittedName>
</protein>
<organism evidence="2 3">
    <name type="scientific">Datura stramonium</name>
    <name type="common">Jimsonweed</name>
    <name type="synonym">Common thornapple</name>
    <dbReference type="NCBI Taxonomy" id="4076"/>
    <lineage>
        <taxon>Eukaryota</taxon>
        <taxon>Viridiplantae</taxon>
        <taxon>Streptophyta</taxon>
        <taxon>Embryophyta</taxon>
        <taxon>Tracheophyta</taxon>
        <taxon>Spermatophyta</taxon>
        <taxon>Magnoliopsida</taxon>
        <taxon>eudicotyledons</taxon>
        <taxon>Gunneridae</taxon>
        <taxon>Pentapetalae</taxon>
        <taxon>asterids</taxon>
        <taxon>lamiids</taxon>
        <taxon>Solanales</taxon>
        <taxon>Solanaceae</taxon>
        <taxon>Solanoideae</taxon>
        <taxon>Datureae</taxon>
        <taxon>Datura</taxon>
    </lineage>
</organism>
<evidence type="ECO:0000313" key="3">
    <source>
        <dbReference type="Proteomes" id="UP000823775"/>
    </source>
</evidence>
<feature type="compositionally biased region" description="Polar residues" evidence="1">
    <location>
        <begin position="76"/>
        <end position="88"/>
    </location>
</feature>
<reference evidence="2 3" key="1">
    <citation type="journal article" date="2021" name="BMC Genomics">
        <title>Datura genome reveals duplications of psychoactive alkaloid biosynthetic genes and high mutation rate following tissue culture.</title>
        <authorList>
            <person name="Rajewski A."/>
            <person name="Carter-House D."/>
            <person name="Stajich J."/>
            <person name="Litt A."/>
        </authorList>
    </citation>
    <scope>NUCLEOTIDE SEQUENCE [LARGE SCALE GENOMIC DNA]</scope>
    <source>
        <strain evidence="2">AR-01</strain>
    </source>
</reference>
<name>A0ABS8TEA6_DATST</name>
<comment type="caution">
    <text evidence="2">The sequence shown here is derived from an EMBL/GenBank/DDBJ whole genome shotgun (WGS) entry which is preliminary data.</text>
</comment>
<dbReference type="EMBL" id="JACEIK010001487">
    <property type="protein sequence ID" value="MCD7469811.1"/>
    <property type="molecule type" value="Genomic_DNA"/>
</dbReference>
<accession>A0ABS8TEA6</accession>
<proteinExistence type="predicted"/>
<dbReference type="Proteomes" id="UP000823775">
    <property type="component" value="Unassembled WGS sequence"/>
</dbReference>
<keyword evidence="3" id="KW-1185">Reference proteome</keyword>
<feature type="region of interest" description="Disordered" evidence="1">
    <location>
        <begin position="52"/>
        <end position="100"/>
    </location>
</feature>
<evidence type="ECO:0000256" key="1">
    <source>
        <dbReference type="SAM" id="MobiDB-lite"/>
    </source>
</evidence>
<gene>
    <name evidence="2" type="ORF">HAX54_009061</name>
</gene>
<evidence type="ECO:0000313" key="2">
    <source>
        <dbReference type="EMBL" id="MCD7469811.1"/>
    </source>
</evidence>